<protein>
    <submittedName>
        <fullName evidence="10">Gamma-butyrobetaine dioxygenase</fullName>
    </submittedName>
</protein>
<dbReference type="InterPro" id="IPR010376">
    <property type="entry name" value="GBBH-like_N"/>
</dbReference>
<keyword evidence="7" id="KW-0408">Iron</keyword>
<dbReference type="AlphaFoldDB" id="A0A3D9HWT6"/>
<dbReference type="FunFam" id="3.30.2020.30:FF:000002">
    <property type="entry name" value="Putative gamma-butyrobetaine dioxygenase"/>
    <property type="match status" value="1"/>
</dbReference>
<dbReference type="Gene3D" id="3.30.2020.30">
    <property type="match status" value="1"/>
</dbReference>
<evidence type="ECO:0000256" key="5">
    <source>
        <dbReference type="ARBA" id="ARBA00022964"/>
    </source>
</evidence>
<dbReference type="InterPro" id="IPR050411">
    <property type="entry name" value="AlphaKG_dependent_hydroxylases"/>
</dbReference>
<dbReference type="PANTHER" id="PTHR10696:SF25">
    <property type="entry name" value="OXIDOREDUCTASE AIM17-RELATED"/>
    <property type="match status" value="1"/>
</dbReference>
<dbReference type="Gene3D" id="3.60.130.10">
    <property type="entry name" value="Clavaminate synthase-like"/>
    <property type="match status" value="1"/>
</dbReference>
<dbReference type="InterPro" id="IPR038492">
    <property type="entry name" value="GBBH-like_N_sf"/>
</dbReference>
<reference evidence="10 11" key="1">
    <citation type="submission" date="2018-07" db="EMBL/GenBank/DDBJ databases">
        <title>Genomic Encyclopedia of Type Strains, Phase III (KMG-III): the genomes of soil and plant-associated and newly described type strains.</title>
        <authorList>
            <person name="Whitman W."/>
        </authorList>
    </citation>
    <scope>NUCLEOTIDE SEQUENCE [LARGE SCALE GENOMIC DNA]</scope>
    <source>
        <strain evidence="10 11">CECT 8488</strain>
    </source>
</reference>
<evidence type="ECO:0000256" key="4">
    <source>
        <dbReference type="ARBA" id="ARBA00022723"/>
    </source>
</evidence>
<dbReference type="InterPro" id="IPR042098">
    <property type="entry name" value="TauD-like_sf"/>
</dbReference>
<keyword evidence="4" id="KW-0479">Metal-binding</keyword>
<keyword evidence="5 10" id="KW-0223">Dioxygenase</keyword>
<accession>A0A3D9HWT6</accession>
<evidence type="ECO:0000256" key="3">
    <source>
        <dbReference type="ARBA" id="ARBA00008654"/>
    </source>
</evidence>
<dbReference type="SUPFAM" id="SSF51197">
    <property type="entry name" value="Clavaminate synthase-like"/>
    <property type="match status" value="1"/>
</dbReference>
<comment type="caution">
    <text evidence="10">The sequence shown here is derived from an EMBL/GenBank/DDBJ whole genome shotgun (WGS) entry which is preliminary data.</text>
</comment>
<keyword evidence="11" id="KW-1185">Reference proteome</keyword>
<evidence type="ECO:0000313" key="11">
    <source>
        <dbReference type="Proteomes" id="UP000256845"/>
    </source>
</evidence>
<evidence type="ECO:0000259" key="8">
    <source>
        <dbReference type="Pfam" id="PF02668"/>
    </source>
</evidence>
<dbReference type="EMBL" id="QRDW01000001">
    <property type="protein sequence ID" value="RED53973.1"/>
    <property type="molecule type" value="Genomic_DNA"/>
</dbReference>
<dbReference type="PANTHER" id="PTHR10696">
    <property type="entry name" value="GAMMA-BUTYROBETAINE HYDROXYLASE-RELATED"/>
    <property type="match status" value="1"/>
</dbReference>
<dbReference type="Pfam" id="PF06155">
    <property type="entry name" value="GBBH-like_N"/>
    <property type="match status" value="1"/>
</dbReference>
<dbReference type="OrthoDB" id="979809at2"/>
<organism evidence="10 11">
    <name type="scientific">Aestuariispira insulae</name>
    <dbReference type="NCBI Taxonomy" id="1461337"/>
    <lineage>
        <taxon>Bacteria</taxon>
        <taxon>Pseudomonadati</taxon>
        <taxon>Pseudomonadota</taxon>
        <taxon>Alphaproteobacteria</taxon>
        <taxon>Rhodospirillales</taxon>
        <taxon>Kiloniellaceae</taxon>
        <taxon>Aestuariispira</taxon>
    </lineage>
</organism>
<proteinExistence type="inferred from homology"/>
<evidence type="ECO:0000259" key="9">
    <source>
        <dbReference type="Pfam" id="PF06155"/>
    </source>
</evidence>
<comment type="similarity">
    <text evidence="3">Belongs to the gamma-BBH/TMLD family.</text>
</comment>
<gene>
    <name evidence="10" type="ORF">DFP90_101772</name>
</gene>
<dbReference type="CDD" id="cd00250">
    <property type="entry name" value="CAS_like"/>
    <property type="match status" value="1"/>
</dbReference>
<feature type="domain" description="Gamma-butyrobetaine hydroxylase-like N-terminal" evidence="9">
    <location>
        <begin position="13"/>
        <end position="71"/>
    </location>
</feature>
<evidence type="ECO:0000313" key="10">
    <source>
        <dbReference type="EMBL" id="RED53973.1"/>
    </source>
</evidence>
<dbReference type="InterPro" id="IPR003819">
    <property type="entry name" value="TauD/TfdA-like"/>
</dbReference>
<comment type="cofactor">
    <cofactor evidence="1">
        <name>Fe(2+)</name>
        <dbReference type="ChEBI" id="CHEBI:29033"/>
    </cofactor>
</comment>
<dbReference type="FunFam" id="3.60.130.10:FF:000001">
    <property type="entry name" value="Trimethyllysine dioxygenase, mitochondrial"/>
    <property type="match status" value="1"/>
</dbReference>
<keyword evidence="6" id="KW-0560">Oxidoreductase</keyword>
<evidence type="ECO:0000256" key="1">
    <source>
        <dbReference type="ARBA" id="ARBA00001954"/>
    </source>
</evidence>
<comment type="cofactor">
    <cofactor evidence="2">
        <name>L-ascorbate</name>
        <dbReference type="ChEBI" id="CHEBI:38290"/>
    </cofactor>
</comment>
<sequence length="382" mass="43538">MTNINAGTILSTVESDTRDLRVTWADGHVSRFHHIWLRDNCRCPSCLHVQTRERIHDTYGIDPNIRPEAVSITDEGHQLSLTWPDGHQTDLPGNWLRLRCYSEAAREERRVRPTLWGSEILKNLPEVQAGDALETDEGLQDFIQKIRDYGLAVVRNLDCTEGMVEKLAGRISYLRQTNYGVGFDVESKPDPNNVAYTAIELKAHTDLANWESPPGIQFLHCLDNSAEGGESVLVDGFAAAEMLRQRDPEAFRLLSEVELPFRFIDKHWDLRWHAPTISLSLQGDFREIRYHAALCAPFDLPHDLVEPVYAALRSFTQILRDPAHEIRLKMGPGDVIVFHNRRVLHGRSAFDPNSGRRKLQGCYVDCDDAWSRLRVLKGENTN</sequence>
<dbReference type="GO" id="GO:0046872">
    <property type="term" value="F:metal ion binding"/>
    <property type="evidence" value="ECO:0007669"/>
    <property type="project" value="UniProtKB-KW"/>
</dbReference>
<feature type="domain" description="TauD/TfdA-like" evidence="8">
    <location>
        <begin position="127"/>
        <end position="363"/>
    </location>
</feature>
<dbReference type="GO" id="GO:0016706">
    <property type="term" value="F:2-oxoglutarate-dependent dioxygenase activity"/>
    <property type="evidence" value="ECO:0007669"/>
    <property type="project" value="UniProtKB-ARBA"/>
</dbReference>
<dbReference type="GO" id="GO:0045329">
    <property type="term" value="P:carnitine biosynthetic process"/>
    <property type="evidence" value="ECO:0007669"/>
    <property type="project" value="TreeGrafter"/>
</dbReference>
<evidence type="ECO:0000256" key="2">
    <source>
        <dbReference type="ARBA" id="ARBA00001961"/>
    </source>
</evidence>
<dbReference type="Pfam" id="PF02668">
    <property type="entry name" value="TauD"/>
    <property type="match status" value="1"/>
</dbReference>
<evidence type="ECO:0000256" key="6">
    <source>
        <dbReference type="ARBA" id="ARBA00023002"/>
    </source>
</evidence>
<evidence type="ECO:0000256" key="7">
    <source>
        <dbReference type="ARBA" id="ARBA00023004"/>
    </source>
</evidence>
<name>A0A3D9HWT6_9PROT</name>
<dbReference type="Proteomes" id="UP000256845">
    <property type="component" value="Unassembled WGS sequence"/>
</dbReference>
<dbReference type="RefSeq" id="WP_115935069.1">
    <property type="nucleotide sequence ID" value="NZ_QRDW01000001.1"/>
</dbReference>